<dbReference type="Gene3D" id="3.40.50.1820">
    <property type="entry name" value="alpha/beta hydrolase"/>
    <property type="match status" value="1"/>
</dbReference>
<dbReference type="InterPro" id="IPR000073">
    <property type="entry name" value="AB_hydrolase_1"/>
</dbReference>
<dbReference type="PANTHER" id="PTHR43798:SF5">
    <property type="entry name" value="MONOACYLGLYCEROL LIPASE ABHD6"/>
    <property type="match status" value="1"/>
</dbReference>
<dbReference type="GO" id="GO:0046464">
    <property type="term" value="P:acylglycerol catabolic process"/>
    <property type="evidence" value="ECO:0007669"/>
    <property type="project" value="TreeGrafter"/>
</dbReference>
<dbReference type="InterPro" id="IPR050266">
    <property type="entry name" value="AB_hydrolase_sf"/>
</dbReference>
<dbReference type="Proteomes" id="UP000800093">
    <property type="component" value="Unassembled WGS sequence"/>
</dbReference>
<dbReference type="SUPFAM" id="SSF53474">
    <property type="entry name" value="alpha/beta-Hydrolases"/>
    <property type="match status" value="1"/>
</dbReference>
<sequence>MATYQTAKTQYLISSASPDTTFAYLQLGPSSSSNPPLIYLTHFRSNIDKIDPLLLNSLARNRPLVVFDYVGHGNSTGKPATTAAESAAYLGSFLSQIGLKEVDVLGFSMGGFVAQMLALNADPKVLKVRKVILAGTTASAGPNLVPNPNRDEMYSVAGRPDVTIDSFYTLFFHGNERGRKACNDWWIRLQERNTNSTGKGVSDWESQGYKDGGVAIQAMSTILQNWLDPEKSTEGSYNRLGELKMPVLVANGNDDFMVPTINSFWTVQRILNGKLIVYPDSSHGFLYQYAEEFSHDVEAFLA</sequence>
<dbReference type="OrthoDB" id="8119704at2759"/>
<dbReference type="EMBL" id="ML986743">
    <property type="protein sequence ID" value="KAF2258659.1"/>
    <property type="molecule type" value="Genomic_DNA"/>
</dbReference>
<proteinExistence type="predicted"/>
<dbReference type="AlphaFoldDB" id="A0A9P4N1E6"/>
<comment type="caution">
    <text evidence="2">The sequence shown here is derived from an EMBL/GenBank/DDBJ whole genome shotgun (WGS) entry which is preliminary data.</text>
</comment>
<dbReference type="InterPro" id="IPR029058">
    <property type="entry name" value="AB_hydrolase_fold"/>
</dbReference>
<organism evidence="2 3">
    <name type="scientific">Lojkania enalia</name>
    <dbReference type="NCBI Taxonomy" id="147567"/>
    <lineage>
        <taxon>Eukaryota</taxon>
        <taxon>Fungi</taxon>
        <taxon>Dikarya</taxon>
        <taxon>Ascomycota</taxon>
        <taxon>Pezizomycotina</taxon>
        <taxon>Dothideomycetes</taxon>
        <taxon>Pleosporomycetidae</taxon>
        <taxon>Pleosporales</taxon>
        <taxon>Pleosporales incertae sedis</taxon>
        <taxon>Lojkania</taxon>
    </lineage>
</organism>
<evidence type="ECO:0000313" key="3">
    <source>
        <dbReference type="Proteomes" id="UP000800093"/>
    </source>
</evidence>
<dbReference type="GO" id="GO:0047372">
    <property type="term" value="F:monoacylglycerol lipase activity"/>
    <property type="evidence" value="ECO:0007669"/>
    <property type="project" value="TreeGrafter"/>
</dbReference>
<feature type="domain" description="AB hydrolase-1" evidence="1">
    <location>
        <begin position="54"/>
        <end position="286"/>
    </location>
</feature>
<gene>
    <name evidence="2" type="ORF">CC78DRAFT_586825</name>
</gene>
<name>A0A9P4N1E6_9PLEO</name>
<dbReference type="PANTHER" id="PTHR43798">
    <property type="entry name" value="MONOACYLGLYCEROL LIPASE"/>
    <property type="match status" value="1"/>
</dbReference>
<keyword evidence="3" id="KW-1185">Reference proteome</keyword>
<evidence type="ECO:0000313" key="2">
    <source>
        <dbReference type="EMBL" id="KAF2258659.1"/>
    </source>
</evidence>
<protein>
    <submittedName>
        <fullName evidence="2">Alpha/beta-hydrolase</fullName>
    </submittedName>
</protein>
<dbReference type="GO" id="GO:0016020">
    <property type="term" value="C:membrane"/>
    <property type="evidence" value="ECO:0007669"/>
    <property type="project" value="TreeGrafter"/>
</dbReference>
<evidence type="ECO:0000259" key="1">
    <source>
        <dbReference type="Pfam" id="PF00561"/>
    </source>
</evidence>
<reference evidence="3" key="1">
    <citation type="journal article" date="2020" name="Stud. Mycol.">
        <title>101 Dothideomycetes genomes: A test case for predicting lifestyles and emergence of pathogens.</title>
        <authorList>
            <person name="Haridas S."/>
            <person name="Albert R."/>
            <person name="Binder M."/>
            <person name="Bloem J."/>
            <person name="LaButti K."/>
            <person name="Salamov A."/>
            <person name="Andreopoulos B."/>
            <person name="Baker S."/>
            <person name="Barry K."/>
            <person name="Bills G."/>
            <person name="Bluhm B."/>
            <person name="Cannon C."/>
            <person name="Castanera R."/>
            <person name="Culley D."/>
            <person name="Daum C."/>
            <person name="Ezra D."/>
            <person name="Gonzalez J."/>
            <person name="Henrissat B."/>
            <person name="Kuo A."/>
            <person name="Liang C."/>
            <person name="Lipzen A."/>
            <person name="Lutzoni F."/>
            <person name="Magnuson J."/>
            <person name="Mondo S."/>
            <person name="Nolan M."/>
            <person name="Ohm R."/>
            <person name="Pangilinan J."/>
            <person name="Park H.-J."/>
            <person name="Ramirez L."/>
            <person name="Alfaro M."/>
            <person name="Sun H."/>
            <person name="Tritt A."/>
            <person name="Yoshinaga Y."/>
            <person name="Zwiers L.-H."/>
            <person name="Turgeon B."/>
            <person name="Goodwin S."/>
            <person name="Spatafora J."/>
            <person name="Crous P."/>
            <person name="Grigoriev I."/>
        </authorList>
    </citation>
    <scope>NUCLEOTIDE SEQUENCE [LARGE SCALE GENOMIC DNA]</scope>
    <source>
        <strain evidence="3">CBS 304.66</strain>
    </source>
</reference>
<dbReference type="Pfam" id="PF00561">
    <property type="entry name" value="Abhydrolase_1"/>
    <property type="match status" value="1"/>
</dbReference>
<accession>A0A9P4N1E6</accession>